<reference evidence="1 2" key="1">
    <citation type="submission" date="2023-02" db="EMBL/GenBank/DDBJ databases">
        <title>Genome sequence of Lentisphaera profundi SAORIC-696.</title>
        <authorList>
            <person name="Kim e."/>
            <person name="Cho J.-C."/>
            <person name="Choi A."/>
            <person name="Kang I."/>
        </authorList>
    </citation>
    <scope>NUCLEOTIDE SEQUENCE [LARGE SCALE GENOMIC DNA]</scope>
    <source>
        <strain evidence="1 2">SAORIC-696</strain>
    </source>
</reference>
<organism evidence="1 2">
    <name type="scientific">Lentisphaera profundi</name>
    <dbReference type="NCBI Taxonomy" id="1658616"/>
    <lineage>
        <taxon>Bacteria</taxon>
        <taxon>Pseudomonadati</taxon>
        <taxon>Lentisphaerota</taxon>
        <taxon>Lentisphaeria</taxon>
        <taxon>Lentisphaerales</taxon>
        <taxon>Lentisphaeraceae</taxon>
        <taxon>Lentisphaera</taxon>
    </lineage>
</organism>
<evidence type="ECO:0008006" key="3">
    <source>
        <dbReference type="Google" id="ProtNLM"/>
    </source>
</evidence>
<protein>
    <recommendedName>
        <fullName evidence="3">Type II secretion system protein GspE N-terminal domain-containing protein</fullName>
    </recommendedName>
</protein>
<evidence type="ECO:0000313" key="1">
    <source>
        <dbReference type="EMBL" id="WDE95878.1"/>
    </source>
</evidence>
<proteinExistence type="predicted"/>
<dbReference type="Proteomes" id="UP001214250">
    <property type="component" value="Chromosome 1"/>
</dbReference>
<dbReference type="InterPro" id="IPR037257">
    <property type="entry name" value="T2SS_E_N_sf"/>
</dbReference>
<evidence type="ECO:0000313" key="2">
    <source>
        <dbReference type="Proteomes" id="UP001214250"/>
    </source>
</evidence>
<dbReference type="SUPFAM" id="SSF160246">
    <property type="entry name" value="EspE N-terminal domain-like"/>
    <property type="match status" value="1"/>
</dbReference>
<gene>
    <name evidence="1" type="ORF">PQO03_09130</name>
</gene>
<keyword evidence="2" id="KW-1185">Reference proteome</keyword>
<dbReference type="RefSeq" id="WP_274149731.1">
    <property type="nucleotide sequence ID" value="NZ_CP117811.1"/>
</dbReference>
<dbReference type="EMBL" id="CP117811">
    <property type="protein sequence ID" value="WDE95878.1"/>
    <property type="molecule type" value="Genomic_DNA"/>
</dbReference>
<accession>A0ABY7VUU5</accession>
<sequence length="257" mass="30135">MSISKNIENLLDEAKVYESVLENMPHDEFALKRLVEIYSQCEDQVKIREFDHRLQHAQEGELDIDSFYDHTKEQPKSKFFTQKSKINDLISLCKSEEEQYFTSHIDLWTQIRPHIDLLIRFREWGMLDVSTYVDLCNHLIQSRNKDNPSIWRGIVSYLPDCDRVKYLDLLEALKSRSGLQYVDLSEFHYSNELELLPKKLISYAELLIFSVTKAEVSVAMLNPFNQGLKDLLGNYFTLPVKFYLTDVQSFNTFAKGS</sequence>
<name>A0ABY7VUU5_9BACT</name>